<dbReference type="EMBL" id="JACHJO010000017">
    <property type="protein sequence ID" value="MBB6122209.1"/>
    <property type="molecule type" value="Genomic_DNA"/>
</dbReference>
<accession>A0A841ITG8</accession>
<dbReference type="Pfam" id="PF13730">
    <property type="entry name" value="HTH_36"/>
    <property type="match status" value="1"/>
</dbReference>
<reference evidence="2 3" key="1">
    <citation type="submission" date="2020-08" db="EMBL/GenBank/DDBJ databases">
        <title>Genomic Encyclopedia of Type Strains, Phase III (KMG-III): the genomes of soil and plant-associated and newly described type strains.</title>
        <authorList>
            <person name="Whitman W."/>
        </authorList>
    </citation>
    <scope>NUCLEOTIDE SEQUENCE [LARGE SCALE GENOMIC DNA]</scope>
    <source>
        <strain evidence="2 3">CECT 8712</strain>
    </source>
</reference>
<protein>
    <recommendedName>
        <fullName evidence="4">Helix-turn-helix protein</fullName>
    </recommendedName>
</protein>
<dbReference type="Proteomes" id="UP000536604">
    <property type="component" value="Unassembled WGS sequence"/>
</dbReference>
<organism evidence="2 3">
    <name type="scientific">Nocardiopsis algeriensis</name>
    <dbReference type="NCBI Taxonomy" id="1478215"/>
    <lineage>
        <taxon>Bacteria</taxon>
        <taxon>Bacillati</taxon>
        <taxon>Actinomycetota</taxon>
        <taxon>Actinomycetes</taxon>
        <taxon>Streptosporangiales</taxon>
        <taxon>Nocardiopsidaceae</taxon>
        <taxon>Nocardiopsis</taxon>
    </lineage>
</organism>
<proteinExistence type="predicted"/>
<evidence type="ECO:0008006" key="4">
    <source>
        <dbReference type="Google" id="ProtNLM"/>
    </source>
</evidence>
<dbReference type="InterPro" id="IPR036388">
    <property type="entry name" value="WH-like_DNA-bd_sf"/>
</dbReference>
<dbReference type="RefSeq" id="WP_184293647.1">
    <property type="nucleotide sequence ID" value="NZ_JACHJO010000017.1"/>
</dbReference>
<name>A0A841ITG8_9ACTN</name>
<sequence>MSIQHMQMVFDAEGLSPREKCVLLAYCNYTDAHGYVWAGVPRVSDDTGASESTVKRVRKELQERGLLATKRRVDPRTGRSTSNITRINLDLLASMKRAPREYDDNVIEELTFEAEETPSKSASDLRIGQSDPASDLRIGQSDPGPGVNLTSPEGEVNLTPNSSDEPSGSSSSGGRPAKEDEEESPSAKNTSPPRGVQPTDLIQDLTDATADEALALWENIRPDVKKTPGGLIRHMAENGDLAYRLGEIRRQRASQVRAAASQAAGPDPVCGEHREPVPCEACAGLPPLQQKQLLRRFGPMRRPDLAAHVAPAPASTASVGV</sequence>
<evidence type="ECO:0000313" key="2">
    <source>
        <dbReference type="EMBL" id="MBB6122209.1"/>
    </source>
</evidence>
<dbReference type="Gene3D" id="1.10.10.10">
    <property type="entry name" value="Winged helix-like DNA-binding domain superfamily/Winged helix DNA-binding domain"/>
    <property type="match status" value="1"/>
</dbReference>
<gene>
    <name evidence="2" type="ORF">FHS13_004198</name>
</gene>
<evidence type="ECO:0000256" key="1">
    <source>
        <dbReference type="SAM" id="MobiDB-lite"/>
    </source>
</evidence>
<feature type="compositionally biased region" description="Low complexity" evidence="1">
    <location>
        <begin position="162"/>
        <end position="174"/>
    </location>
</feature>
<feature type="region of interest" description="Disordered" evidence="1">
    <location>
        <begin position="113"/>
        <end position="199"/>
    </location>
</feature>
<evidence type="ECO:0000313" key="3">
    <source>
        <dbReference type="Proteomes" id="UP000536604"/>
    </source>
</evidence>
<keyword evidence="3" id="KW-1185">Reference proteome</keyword>
<comment type="caution">
    <text evidence="2">The sequence shown here is derived from an EMBL/GenBank/DDBJ whole genome shotgun (WGS) entry which is preliminary data.</text>
</comment>
<dbReference type="AlphaFoldDB" id="A0A841ITG8"/>